<dbReference type="GO" id="GO:0043022">
    <property type="term" value="F:ribosome binding"/>
    <property type="evidence" value="ECO:0007669"/>
    <property type="project" value="TreeGrafter"/>
</dbReference>
<dbReference type="PANTHER" id="PTHR30560">
    <property type="entry name" value="TRIGGER FACTOR CHAPERONE AND PEPTIDYL-PROLYL CIS/TRANS ISOMERASE"/>
    <property type="match status" value="1"/>
</dbReference>
<reference evidence="9 10" key="1">
    <citation type="submission" date="2017-09" db="EMBL/GenBank/DDBJ databases">
        <title>WGS assembly of Aquilegia coerulea Goldsmith.</title>
        <authorList>
            <person name="Hodges S."/>
            <person name="Kramer E."/>
            <person name="Nordborg M."/>
            <person name="Tomkins J."/>
            <person name="Borevitz J."/>
            <person name="Derieg N."/>
            <person name="Yan J."/>
            <person name="Mihaltcheva S."/>
            <person name="Hayes R.D."/>
            <person name="Rokhsar D."/>
        </authorList>
    </citation>
    <scope>NUCLEOTIDE SEQUENCE [LARGE SCALE GENOMIC DNA]</scope>
    <source>
        <strain evidence="10">cv. Goldsmith</strain>
    </source>
</reference>
<dbReference type="Proteomes" id="UP000230069">
    <property type="component" value="Unassembled WGS sequence"/>
</dbReference>
<dbReference type="InterPro" id="IPR008881">
    <property type="entry name" value="Trigger_fac_ribosome-bd_bac"/>
</dbReference>
<sequence>MLLSCLSSVGMNNTVGLSCLTISSLKIITPNPNVAYRTTTNVNTSTSIRVHFHQTSQHLFNGLSFGHGRGSRWVSQPTYAVKPELDTSVTEMKDIGTTLRKAKVVIESREGDTIQVRVDLTGKETQKVFDDVLTNLAKTAPAVPGFRKQKGGKTSNVPKEFLIRAIGEARLIKFVIQEIVSSTMTEYVDEEGLNVKKEFKTIQTPDELESLFEPGNPFGFNATLDVETSEIEATTPSSSEA</sequence>
<evidence type="ECO:0000259" key="8">
    <source>
        <dbReference type="Pfam" id="PF05697"/>
    </source>
</evidence>
<dbReference type="InterPro" id="IPR005215">
    <property type="entry name" value="Trig_fac"/>
</dbReference>
<dbReference type="GO" id="GO:0043335">
    <property type="term" value="P:protein unfolding"/>
    <property type="evidence" value="ECO:0007669"/>
    <property type="project" value="TreeGrafter"/>
</dbReference>
<dbReference type="SUPFAM" id="SSF102735">
    <property type="entry name" value="Trigger factor ribosome-binding domain"/>
    <property type="match status" value="1"/>
</dbReference>
<evidence type="ECO:0000256" key="6">
    <source>
        <dbReference type="ARBA" id="ARBA00023235"/>
    </source>
</evidence>
<protein>
    <recommendedName>
        <fullName evidence="3">peptidylprolyl isomerase</fullName>
        <ecNumber evidence="3">5.2.1.8</ecNumber>
    </recommendedName>
</protein>
<dbReference type="EC" id="5.2.1.8" evidence="3"/>
<accession>A0A2G5EU20</accession>
<dbReference type="GO" id="GO:0003755">
    <property type="term" value="F:peptidyl-prolyl cis-trans isomerase activity"/>
    <property type="evidence" value="ECO:0007669"/>
    <property type="project" value="UniProtKB-KW"/>
</dbReference>
<gene>
    <name evidence="9" type="ORF">AQUCO_00400254v1</name>
</gene>
<keyword evidence="6" id="KW-0413">Isomerase</keyword>
<evidence type="ECO:0000256" key="4">
    <source>
        <dbReference type="ARBA" id="ARBA00023110"/>
    </source>
</evidence>
<evidence type="ECO:0000313" key="9">
    <source>
        <dbReference type="EMBL" id="PIA59239.1"/>
    </source>
</evidence>
<feature type="domain" description="Trigger factor ribosome-binding bacterial" evidence="8">
    <location>
        <begin position="103"/>
        <end position="227"/>
    </location>
</feature>
<dbReference type="InParanoid" id="A0A2G5EU20"/>
<name>A0A2G5EU20_AQUCA</name>
<evidence type="ECO:0000256" key="7">
    <source>
        <dbReference type="ARBA" id="ARBA00024849"/>
    </source>
</evidence>
<keyword evidence="10" id="KW-1185">Reference proteome</keyword>
<comment type="catalytic activity">
    <reaction evidence="1">
        <text>[protein]-peptidylproline (omega=180) = [protein]-peptidylproline (omega=0)</text>
        <dbReference type="Rhea" id="RHEA:16237"/>
        <dbReference type="Rhea" id="RHEA-COMP:10747"/>
        <dbReference type="Rhea" id="RHEA-COMP:10748"/>
        <dbReference type="ChEBI" id="CHEBI:83833"/>
        <dbReference type="ChEBI" id="CHEBI:83834"/>
        <dbReference type="EC" id="5.2.1.8"/>
    </reaction>
</comment>
<comment type="similarity">
    <text evidence="2">Belongs to the FKBP-type PPIase family. Tig subfamily.</text>
</comment>
<dbReference type="InterPro" id="IPR036611">
    <property type="entry name" value="Trigger_fac_ribosome-bd_sf"/>
</dbReference>
<evidence type="ECO:0000256" key="1">
    <source>
        <dbReference type="ARBA" id="ARBA00000971"/>
    </source>
</evidence>
<keyword evidence="5" id="KW-0143">Chaperone</keyword>
<evidence type="ECO:0000313" key="10">
    <source>
        <dbReference type="Proteomes" id="UP000230069"/>
    </source>
</evidence>
<dbReference type="Gene3D" id="3.30.70.1050">
    <property type="entry name" value="Trigger factor ribosome-binding domain"/>
    <property type="match status" value="1"/>
</dbReference>
<keyword evidence="4" id="KW-0697">Rotamase</keyword>
<evidence type="ECO:0000256" key="5">
    <source>
        <dbReference type="ARBA" id="ARBA00023186"/>
    </source>
</evidence>
<dbReference type="AlphaFoldDB" id="A0A2G5EU20"/>
<dbReference type="GO" id="GO:0044183">
    <property type="term" value="F:protein folding chaperone"/>
    <property type="evidence" value="ECO:0007669"/>
    <property type="project" value="TreeGrafter"/>
</dbReference>
<proteinExistence type="inferred from homology"/>
<dbReference type="GO" id="GO:0015031">
    <property type="term" value="P:protein transport"/>
    <property type="evidence" value="ECO:0007669"/>
    <property type="project" value="InterPro"/>
</dbReference>
<evidence type="ECO:0000256" key="3">
    <source>
        <dbReference type="ARBA" id="ARBA00013194"/>
    </source>
</evidence>
<dbReference type="FunFam" id="3.30.70.1050:FF:000004">
    <property type="entry name" value="Trigger factor"/>
    <property type="match status" value="1"/>
</dbReference>
<dbReference type="EMBL" id="KZ305021">
    <property type="protein sequence ID" value="PIA59239.1"/>
    <property type="molecule type" value="Genomic_DNA"/>
</dbReference>
<dbReference type="Pfam" id="PF05697">
    <property type="entry name" value="Trigger_N"/>
    <property type="match status" value="1"/>
</dbReference>
<dbReference type="OrthoDB" id="1918792at2759"/>
<dbReference type="PANTHER" id="PTHR30560:SF4">
    <property type="entry name" value="OS01G0894700 PROTEIN"/>
    <property type="match status" value="1"/>
</dbReference>
<dbReference type="GO" id="GO:0051083">
    <property type="term" value="P:'de novo' cotranslational protein folding"/>
    <property type="evidence" value="ECO:0007669"/>
    <property type="project" value="TreeGrafter"/>
</dbReference>
<organism evidence="9 10">
    <name type="scientific">Aquilegia coerulea</name>
    <name type="common">Rocky mountain columbine</name>
    <dbReference type="NCBI Taxonomy" id="218851"/>
    <lineage>
        <taxon>Eukaryota</taxon>
        <taxon>Viridiplantae</taxon>
        <taxon>Streptophyta</taxon>
        <taxon>Embryophyta</taxon>
        <taxon>Tracheophyta</taxon>
        <taxon>Spermatophyta</taxon>
        <taxon>Magnoliopsida</taxon>
        <taxon>Ranunculales</taxon>
        <taxon>Ranunculaceae</taxon>
        <taxon>Thalictroideae</taxon>
        <taxon>Aquilegia</taxon>
    </lineage>
</organism>
<evidence type="ECO:0000256" key="2">
    <source>
        <dbReference type="ARBA" id="ARBA00005464"/>
    </source>
</evidence>
<dbReference type="FunCoup" id="A0A2G5EU20">
    <property type="interactions" value="1800"/>
</dbReference>
<comment type="function">
    <text evidence="7">Involved in protein export. Acts as a chaperone by maintaining the newly synthesized protein in an open conformation. Functions as a peptidyl-prolyl cis-trans isomerase.</text>
</comment>